<keyword evidence="3" id="KW-1185">Reference proteome</keyword>
<protein>
    <submittedName>
        <fullName evidence="2">Uncharacterized protein</fullName>
    </submittedName>
</protein>
<dbReference type="Proteomes" id="UP001293593">
    <property type="component" value="Unassembled WGS sequence"/>
</dbReference>
<sequence length="154" mass="17329">MPRNGIPGPNPSPQPPHLLVQPFPERETEVTAGNSTIPRKDDVGPSLDAREQENDRLYRAVEAINSTCDQIQERMVSKAGTILQRKSLVLNDSLDIQRAVEVAMTDSWLIDIDSRIAHFRNLHRNLGRNHCSLWPVIINVLRDLGNTHVPAEDE</sequence>
<feature type="region of interest" description="Disordered" evidence="1">
    <location>
        <begin position="1"/>
        <end position="20"/>
    </location>
</feature>
<name>A0AAE1J643_9FABA</name>
<accession>A0AAE1J643</accession>
<evidence type="ECO:0000313" key="3">
    <source>
        <dbReference type="Proteomes" id="UP001293593"/>
    </source>
</evidence>
<proteinExistence type="predicted"/>
<comment type="caution">
    <text evidence="2">The sequence shown here is derived from an EMBL/GenBank/DDBJ whole genome shotgun (WGS) entry which is preliminary data.</text>
</comment>
<gene>
    <name evidence="2" type="ORF">QN277_029016</name>
</gene>
<dbReference type="EMBL" id="JAWXYG010000009">
    <property type="protein sequence ID" value="KAK4263628.1"/>
    <property type="molecule type" value="Genomic_DNA"/>
</dbReference>
<reference evidence="2" key="1">
    <citation type="submission" date="2023-10" db="EMBL/GenBank/DDBJ databases">
        <title>Chromosome-level genome of the transformable northern wattle, Acacia crassicarpa.</title>
        <authorList>
            <person name="Massaro I."/>
            <person name="Sinha N.R."/>
            <person name="Poethig S."/>
            <person name="Leichty A.R."/>
        </authorList>
    </citation>
    <scope>NUCLEOTIDE SEQUENCE</scope>
    <source>
        <strain evidence="2">Acra3RX</strain>
        <tissue evidence="2">Leaf</tissue>
    </source>
</reference>
<evidence type="ECO:0000313" key="2">
    <source>
        <dbReference type="EMBL" id="KAK4263628.1"/>
    </source>
</evidence>
<feature type="compositionally biased region" description="Basic and acidic residues" evidence="1">
    <location>
        <begin position="38"/>
        <end position="52"/>
    </location>
</feature>
<feature type="region of interest" description="Disordered" evidence="1">
    <location>
        <begin position="27"/>
        <end position="52"/>
    </location>
</feature>
<dbReference type="AlphaFoldDB" id="A0AAE1J643"/>
<evidence type="ECO:0000256" key="1">
    <source>
        <dbReference type="SAM" id="MobiDB-lite"/>
    </source>
</evidence>
<organism evidence="2 3">
    <name type="scientific">Acacia crassicarpa</name>
    <name type="common">northern wattle</name>
    <dbReference type="NCBI Taxonomy" id="499986"/>
    <lineage>
        <taxon>Eukaryota</taxon>
        <taxon>Viridiplantae</taxon>
        <taxon>Streptophyta</taxon>
        <taxon>Embryophyta</taxon>
        <taxon>Tracheophyta</taxon>
        <taxon>Spermatophyta</taxon>
        <taxon>Magnoliopsida</taxon>
        <taxon>eudicotyledons</taxon>
        <taxon>Gunneridae</taxon>
        <taxon>Pentapetalae</taxon>
        <taxon>rosids</taxon>
        <taxon>fabids</taxon>
        <taxon>Fabales</taxon>
        <taxon>Fabaceae</taxon>
        <taxon>Caesalpinioideae</taxon>
        <taxon>mimosoid clade</taxon>
        <taxon>Acacieae</taxon>
        <taxon>Acacia</taxon>
    </lineage>
</organism>